<protein>
    <submittedName>
        <fullName evidence="2">Uncharacterized protein</fullName>
    </submittedName>
</protein>
<organism evidence="2 3">
    <name type="scientific">Botrytis paeoniae</name>
    <dbReference type="NCBI Taxonomy" id="278948"/>
    <lineage>
        <taxon>Eukaryota</taxon>
        <taxon>Fungi</taxon>
        <taxon>Dikarya</taxon>
        <taxon>Ascomycota</taxon>
        <taxon>Pezizomycotina</taxon>
        <taxon>Leotiomycetes</taxon>
        <taxon>Helotiales</taxon>
        <taxon>Sclerotiniaceae</taxon>
        <taxon>Botrytis</taxon>
    </lineage>
</organism>
<reference evidence="2 3" key="1">
    <citation type="submission" date="2017-12" db="EMBL/GenBank/DDBJ databases">
        <title>Comparative genomics of Botrytis spp.</title>
        <authorList>
            <person name="Valero-Jimenez C.A."/>
            <person name="Tapia P."/>
            <person name="Veloso J."/>
            <person name="Silva-Moreno E."/>
            <person name="Staats M."/>
            <person name="Valdes J.H."/>
            <person name="Van Kan J.A.L."/>
        </authorList>
    </citation>
    <scope>NUCLEOTIDE SEQUENCE [LARGE SCALE GENOMIC DNA]</scope>
    <source>
        <strain evidence="2 3">Bp0003</strain>
    </source>
</reference>
<dbReference type="AlphaFoldDB" id="A0A4Z1FLI5"/>
<dbReference type="EMBL" id="PQXI01000124">
    <property type="protein sequence ID" value="TGO23682.1"/>
    <property type="molecule type" value="Genomic_DNA"/>
</dbReference>
<name>A0A4Z1FLI5_9HELO</name>
<feature type="chain" id="PRO_5021432870" evidence="1">
    <location>
        <begin position="27"/>
        <end position="138"/>
    </location>
</feature>
<keyword evidence="1" id="KW-0732">Signal</keyword>
<accession>A0A4Z1FLI5</accession>
<dbReference type="Proteomes" id="UP000297910">
    <property type="component" value="Unassembled WGS sequence"/>
</dbReference>
<sequence length="138" mass="15150">MIFSRVHILIIFQLFLVFTLITSASAKGKSTTKPTQKSKPTKDNSIKPCVYQTPAGFANDPVATKSKYTVIVTSGSIVSTPVYDLKMAVVACKIPQKNDPLKNVKEHAPCSRKMARRILHKGAWKTARGSGSLDFLQL</sequence>
<keyword evidence="3" id="KW-1185">Reference proteome</keyword>
<comment type="caution">
    <text evidence="2">The sequence shown here is derived from an EMBL/GenBank/DDBJ whole genome shotgun (WGS) entry which is preliminary data.</text>
</comment>
<evidence type="ECO:0000313" key="3">
    <source>
        <dbReference type="Proteomes" id="UP000297910"/>
    </source>
</evidence>
<evidence type="ECO:0000313" key="2">
    <source>
        <dbReference type="EMBL" id="TGO23682.1"/>
    </source>
</evidence>
<proteinExistence type="predicted"/>
<evidence type="ECO:0000256" key="1">
    <source>
        <dbReference type="SAM" id="SignalP"/>
    </source>
</evidence>
<gene>
    <name evidence="2" type="ORF">BPAE_0124g00140</name>
</gene>
<feature type="signal peptide" evidence="1">
    <location>
        <begin position="1"/>
        <end position="26"/>
    </location>
</feature>